<dbReference type="InterPro" id="IPR037401">
    <property type="entry name" value="SnoaL-like"/>
</dbReference>
<sequence length="312" mass="35036">MDEAAFTESAERHRHELRVHCYRMLGSFTDAEDLVQETMLRAWRRRETYEGRSTFRAWLYRIATNACLDVLTGPAREREMSAAPAMIAEVSWLEPFPDRLLDLAADEPGAAAVARETIELAFLAAIQHLPARQRAAVIMLEVLGWPVGDAADVLNTNVAAVKGMLQRGRMTLRAYLPRERAEQGARASAGERAVLRRYVEANELSDLTRLKELLREDARQTMPPHGLVYEGREAILELWGPALAGESAWGEWRSLPLWANRQPAVANYVRRVGEQRFAPVNIDVLAVRDGRIAEITTFDPRLLKAFGLPAGL</sequence>
<dbReference type="Gene3D" id="3.10.450.50">
    <property type="match status" value="1"/>
</dbReference>
<evidence type="ECO:0000256" key="3">
    <source>
        <dbReference type="ARBA" id="ARBA00023015"/>
    </source>
</evidence>
<evidence type="ECO:0000259" key="8">
    <source>
        <dbReference type="Pfam" id="PF04542"/>
    </source>
</evidence>
<dbReference type="Pfam" id="PF04542">
    <property type="entry name" value="Sigma70_r2"/>
    <property type="match status" value="1"/>
</dbReference>
<evidence type="ECO:0000256" key="5">
    <source>
        <dbReference type="ARBA" id="ARBA00023125"/>
    </source>
</evidence>
<gene>
    <name evidence="11" type="ORF">GCM10010191_39690</name>
</gene>
<dbReference type="InterPro" id="IPR014305">
    <property type="entry name" value="RNA_pol_sigma-G_actinobac"/>
</dbReference>
<dbReference type="InterPro" id="IPR032710">
    <property type="entry name" value="NTF2-like_dom_sf"/>
</dbReference>
<evidence type="ECO:0000313" key="11">
    <source>
        <dbReference type="EMBL" id="GAA2423662.1"/>
    </source>
</evidence>
<dbReference type="SUPFAM" id="SSF88659">
    <property type="entry name" value="Sigma3 and sigma4 domains of RNA polymerase sigma factors"/>
    <property type="match status" value="1"/>
</dbReference>
<dbReference type="Gene3D" id="1.10.10.10">
    <property type="entry name" value="Winged helix-like DNA-binding domain superfamily/Winged helix DNA-binding domain"/>
    <property type="match status" value="1"/>
</dbReference>
<comment type="caution">
    <text evidence="11">The sequence shown here is derived from an EMBL/GenBank/DDBJ whole genome shotgun (WGS) entry which is preliminary data.</text>
</comment>
<dbReference type="InterPro" id="IPR007627">
    <property type="entry name" value="RNA_pol_sigma70_r2"/>
</dbReference>
<dbReference type="NCBIfam" id="TIGR02937">
    <property type="entry name" value="sigma70-ECF"/>
    <property type="match status" value="1"/>
</dbReference>
<dbReference type="InterPro" id="IPR013249">
    <property type="entry name" value="RNA_pol_sigma70_r4_t2"/>
</dbReference>
<dbReference type="Pfam" id="PF08281">
    <property type="entry name" value="Sigma70_r4_2"/>
    <property type="match status" value="1"/>
</dbReference>
<comment type="subunit">
    <text evidence="2">Interacts transiently with the RNA polymerase catalytic core formed by RpoA, RpoB, RpoC and RpoZ (2 alpha, 1 beta, 1 beta' and 1 omega subunit) to form the RNA polymerase holoenzyme that can initiate transcription.</text>
</comment>
<keyword evidence="5 7" id="KW-0238">DNA-binding</keyword>
<dbReference type="EMBL" id="BAAARW010000012">
    <property type="protein sequence ID" value="GAA2423662.1"/>
    <property type="molecule type" value="Genomic_DNA"/>
</dbReference>
<feature type="domain" description="RNA polymerase sigma-70 region 2" evidence="8">
    <location>
        <begin position="11"/>
        <end position="71"/>
    </location>
</feature>
<dbReference type="PANTHER" id="PTHR43133:SF65">
    <property type="entry name" value="ECF RNA POLYMERASE SIGMA FACTOR SIGG"/>
    <property type="match status" value="1"/>
</dbReference>
<feature type="domain" description="RNA polymerase sigma factor 70 region 4 type 2" evidence="9">
    <location>
        <begin position="121"/>
        <end position="172"/>
    </location>
</feature>
<dbReference type="SUPFAM" id="SSF88946">
    <property type="entry name" value="Sigma2 domain of RNA polymerase sigma factors"/>
    <property type="match status" value="1"/>
</dbReference>
<name>A0ABN3J924_9ACTN</name>
<dbReference type="NCBIfam" id="NF006089">
    <property type="entry name" value="PRK08241.1"/>
    <property type="match status" value="1"/>
</dbReference>
<feature type="domain" description="SnoaL-like" evidence="10">
    <location>
        <begin position="196"/>
        <end position="295"/>
    </location>
</feature>
<dbReference type="InterPro" id="IPR000838">
    <property type="entry name" value="RNA_pol_sigma70_ECF_CS"/>
</dbReference>
<evidence type="ECO:0000259" key="9">
    <source>
        <dbReference type="Pfam" id="PF08281"/>
    </source>
</evidence>
<keyword evidence="4 7" id="KW-0731">Sigma factor</keyword>
<evidence type="ECO:0000256" key="7">
    <source>
        <dbReference type="RuleBase" id="RU000716"/>
    </source>
</evidence>
<dbReference type="PROSITE" id="PS01063">
    <property type="entry name" value="SIGMA70_ECF"/>
    <property type="match status" value="1"/>
</dbReference>
<dbReference type="Proteomes" id="UP001501231">
    <property type="component" value="Unassembled WGS sequence"/>
</dbReference>
<dbReference type="PANTHER" id="PTHR43133">
    <property type="entry name" value="RNA POLYMERASE ECF-TYPE SIGMA FACTO"/>
    <property type="match status" value="1"/>
</dbReference>
<dbReference type="SUPFAM" id="SSF54427">
    <property type="entry name" value="NTF2-like"/>
    <property type="match status" value="1"/>
</dbReference>
<evidence type="ECO:0000313" key="12">
    <source>
        <dbReference type="Proteomes" id="UP001501231"/>
    </source>
</evidence>
<dbReference type="InterPro" id="IPR014284">
    <property type="entry name" value="RNA_pol_sigma-70_dom"/>
</dbReference>
<dbReference type="Pfam" id="PF12680">
    <property type="entry name" value="SnoaL_2"/>
    <property type="match status" value="1"/>
</dbReference>
<keyword evidence="3 7" id="KW-0805">Transcription regulation</keyword>
<dbReference type="InterPro" id="IPR013324">
    <property type="entry name" value="RNA_pol_sigma_r3/r4-like"/>
</dbReference>
<dbReference type="InterPro" id="IPR036388">
    <property type="entry name" value="WH-like_DNA-bd_sf"/>
</dbReference>
<evidence type="ECO:0000256" key="4">
    <source>
        <dbReference type="ARBA" id="ARBA00023082"/>
    </source>
</evidence>
<dbReference type="InterPro" id="IPR013325">
    <property type="entry name" value="RNA_pol_sigma_r2"/>
</dbReference>
<dbReference type="Gene3D" id="1.10.1740.10">
    <property type="match status" value="1"/>
</dbReference>
<evidence type="ECO:0000256" key="2">
    <source>
        <dbReference type="ARBA" id="ARBA00011344"/>
    </source>
</evidence>
<proteinExistence type="inferred from homology"/>
<evidence type="ECO:0000256" key="6">
    <source>
        <dbReference type="ARBA" id="ARBA00023163"/>
    </source>
</evidence>
<accession>A0ABN3J924</accession>
<evidence type="ECO:0000259" key="10">
    <source>
        <dbReference type="Pfam" id="PF12680"/>
    </source>
</evidence>
<keyword evidence="12" id="KW-1185">Reference proteome</keyword>
<keyword evidence="6 7" id="KW-0804">Transcription</keyword>
<comment type="similarity">
    <text evidence="1 7">Belongs to the sigma-70 factor family. ECF subfamily.</text>
</comment>
<dbReference type="InterPro" id="IPR039425">
    <property type="entry name" value="RNA_pol_sigma-70-like"/>
</dbReference>
<dbReference type="RefSeq" id="WP_344590529.1">
    <property type="nucleotide sequence ID" value="NZ_BAAARW010000012.1"/>
</dbReference>
<organism evidence="11 12">
    <name type="scientific">Actinomadura vinacea</name>
    <dbReference type="NCBI Taxonomy" id="115336"/>
    <lineage>
        <taxon>Bacteria</taxon>
        <taxon>Bacillati</taxon>
        <taxon>Actinomycetota</taxon>
        <taxon>Actinomycetes</taxon>
        <taxon>Streptosporangiales</taxon>
        <taxon>Thermomonosporaceae</taxon>
        <taxon>Actinomadura</taxon>
    </lineage>
</organism>
<evidence type="ECO:0000256" key="1">
    <source>
        <dbReference type="ARBA" id="ARBA00010641"/>
    </source>
</evidence>
<protein>
    <recommendedName>
        <fullName evidence="7">RNA polymerase sigma factor</fullName>
    </recommendedName>
</protein>
<reference evidence="11 12" key="1">
    <citation type="journal article" date="2019" name="Int. J. Syst. Evol. Microbiol.">
        <title>The Global Catalogue of Microorganisms (GCM) 10K type strain sequencing project: providing services to taxonomists for standard genome sequencing and annotation.</title>
        <authorList>
            <consortium name="The Broad Institute Genomics Platform"/>
            <consortium name="The Broad Institute Genome Sequencing Center for Infectious Disease"/>
            <person name="Wu L."/>
            <person name="Ma J."/>
        </authorList>
    </citation>
    <scope>NUCLEOTIDE SEQUENCE [LARGE SCALE GENOMIC DNA]</scope>
    <source>
        <strain evidence="11 12">JCM 3325</strain>
    </source>
</reference>
<dbReference type="NCBIfam" id="TIGR02960">
    <property type="entry name" value="SigX5"/>
    <property type="match status" value="1"/>
</dbReference>